<dbReference type="NCBIfam" id="TIGR00513">
    <property type="entry name" value="accA"/>
    <property type="match status" value="1"/>
</dbReference>
<dbReference type="KEGG" id="cip:FZC35_01430"/>
<dbReference type="SUPFAM" id="SSF52096">
    <property type="entry name" value="ClpP/crotonase"/>
    <property type="match status" value="1"/>
</dbReference>
<dbReference type="GO" id="GO:0005524">
    <property type="term" value="F:ATP binding"/>
    <property type="evidence" value="ECO:0007669"/>
    <property type="project" value="UniProtKB-KW"/>
</dbReference>
<dbReference type="NCBIfam" id="NF004344">
    <property type="entry name" value="PRK05724.1"/>
    <property type="match status" value="1"/>
</dbReference>
<keyword evidence="6 10" id="KW-0067">ATP-binding</keyword>
<keyword evidence="4 10" id="KW-0547">Nucleotide-binding</keyword>
<dbReference type="PROSITE" id="PS50989">
    <property type="entry name" value="COA_CT_CTER"/>
    <property type="match status" value="1"/>
</dbReference>
<protein>
    <recommendedName>
        <fullName evidence="10">Acetyl-coenzyme A carboxylase carboxyl transferase subunit alpha</fullName>
        <shortName evidence="10">ACCase subunit alpha</shortName>
        <shortName evidence="10">Acetyl-CoA carboxylase carboxyltransferase subunit alpha</shortName>
        <ecNumber evidence="10">2.1.3.15</ecNumber>
    </recommendedName>
</protein>
<comment type="catalytic activity">
    <reaction evidence="9 10">
        <text>N(6)-carboxybiotinyl-L-lysyl-[protein] + acetyl-CoA = N(6)-biotinyl-L-lysyl-[protein] + malonyl-CoA</text>
        <dbReference type="Rhea" id="RHEA:54728"/>
        <dbReference type="Rhea" id="RHEA-COMP:10505"/>
        <dbReference type="Rhea" id="RHEA-COMP:10506"/>
        <dbReference type="ChEBI" id="CHEBI:57288"/>
        <dbReference type="ChEBI" id="CHEBI:57384"/>
        <dbReference type="ChEBI" id="CHEBI:83144"/>
        <dbReference type="ChEBI" id="CHEBI:83145"/>
        <dbReference type="EC" id="2.1.3.15"/>
    </reaction>
</comment>
<name>A0A5C0UF42_9PROT</name>
<dbReference type="InterPro" id="IPR001095">
    <property type="entry name" value="Acetyl_CoA_COase_a_su"/>
</dbReference>
<keyword evidence="8 10" id="KW-0275">Fatty acid biosynthesis</keyword>
<dbReference type="InterPro" id="IPR011763">
    <property type="entry name" value="COA_CT_C"/>
</dbReference>
<dbReference type="OrthoDB" id="9808023at2"/>
<comment type="function">
    <text evidence="10">Component of the acetyl coenzyme A carboxylase (ACC) complex. First, biotin carboxylase catalyzes the carboxylation of biotin on its carrier protein (BCCP) and then the CO(2) group is transferred by the carboxyltransferase to acetyl-CoA to form malonyl-CoA.</text>
</comment>
<evidence type="ECO:0000256" key="9">
    <source>
        <dbReference type="ARBA" id="ARBA00049152"/>
    </source>
</evidence>
<comment type="similarity">
    <text evidence="10">Belongs to the AccA family.</text>
</comment>
<dbReference type="InterPro" id="IPR029045">
    <property type="entry name" value="ClpP/crotonase-like_dom_sf"/>
</dbReference>
<dbReference type="GO" id="GO:0006633">
    <property type="term" value="P:fatty acid biosynthetic process"/>
    <property type="evidence" value="ECO:0007669"/>
    <property type="project" value="UniProtKB-KW"/>
</dbReference>
<evidence type="ECO:0000256" key="2">
    <source>
        <dbReference type="ARBA" id="ARBA00022516"/>
    </source>
</evidence>
<evidence type="ECO:0000313" key="13">
    <source>
        <dbReference type="Proteomes" id="UP000325155"/>
    </source>
</evidence>
<comment type="pathway">
    <text evidence="1 10">Lipid metabolism; malonyl-CoA biosynthesis; malonyl-CoA from acetyl-CoA: step 1/1.</text>
</comment>
<dbReference type="GO" id="GO:0003989">
    <property type="term" value="F:acetyl-CoA carboxylase activity"/>
    <property type="evidence" value="ECO:0007669"/>
    <property type="project" value="InterPro"/>
</dbReference>
<dbReference type="NCBIfam" id="NF041504">
    <property type="entry name" value="AccA_sub"/>
    <property type="match status" value="1"/>
</dbReference>
<dbReference type="EC" id="2.1.3.15" evidence="10"/>
<dbReference type="UniPathway" id="UPA00655">
    <property type="reaction ID" value="UER00711"/>
</dbReference>
<keyword evidence="7 10" id="KW-0443">Lipid metabolism</keyword>
<evidence type="ECO:0000256" key="8">
    <source>
        <dbReference type="ARBA" id="ARBA00023160"/>
    </source>
</evidence>
<gene>
    <name evidence="10" type="primary">accA</name>
    <name evidence="12" type="ORF">FZC35_01430</name>
</gene>
<sequence length="306" mass="34171">MFDLIKKFKKLFDNSSRDFAKSTCSNSPMSNNINSEDNLTVWEKVQIARHPNRPHGLDYINYIFSDFFELCGDRFNENDNAIIGGIAKLENQSIMVIVHEKGHDIETRIKHNFGMANPHGYKKACRLMEIASELKIPVLTLIDTSGAYPGIISEERGQGYVLAKCLELSSDLNVPNISVIIGEGGSGGAISLALSNVVLMLENSIYAIISPEGCSAILWKDQKYKEKAAEAQKLTAQDLYKYGMIDDIIPEPKGGAHQSKTATMDQVKKYIMHHVNKLIKEFKENPESIKRKRAVKFLNMGNATDA</sequence>
<evidence type="ECO:0000256" key="3">
    <source>
        <dbReference type="ARBA" id="ARBA00022679"/>
    </source>
</evidence>
<evidence type="ECO:0000259" key="11">
    <source>
        <dbReference type="PROSITE" id="PS50989"/>
    </source>
</evidence>
<evidence type="ECO:0000256" key="7">
    <source>
        <dbReference type="ARBA" id="ARBA00023098"/>
    </source>
</evidence>
<evidence type="ECO:0000256" key="6">
    <source>
        <dbReference type="ARBA" id="ARBA00022840"/>
    </source>
</evidence>
<comment type="subunit">
    <text evidence="10">Acetyl-CoA carboxylase is a heterohexamer composed of biotin carboxyl carrier protein (AccB), biotin carboxylase (AccC) and two subunits each of ACCase subunit alpha (AccA) and ACCase subunit beta (AccD).</text>
</comment>
<accession>A0A5C0UF42</accession>
<reference evidence="12 13" key="1">
    <citation type="submission" date="2019-08" db="EMBL/GenBank/DDBJ databases">
        <title>Highly reduced genomes of protist endosymbionts show evolutionary convergence.</title>
        <authorList>
            <person name="George E."/>
            <person name="Husnik F."/>
            <person name="Tashyreva D."/>
            <person name="Prokopchuk G."/>
            <person name="Horak A."/>
            <person name="Kwong W.K."/>
            <person name="Lukes J."/>
            <person name="Keeling P.J."/>
        </authorList>
    </citation>
    <scope>NUCLEOTIDE SEQUENCE [LARGE SCALE GENOMIC DNA]</scope>
    <source>
        <strain evidence="12">1605</strain>
    </source>
</reference>
<proteinExistence type="inferred from homology"/>
<evidence type="ECO:0000256" key="1">
    <source>
        <dbReference type="ARBA" id="ARBA00004956"/>
    </source>
</evidence>
<dbReference type="AlphaFoldDB" id="A0A5C0UF42"/>
<evidence type="ECO:0000256" key="5">
    <source>
        <dbReference type="ARBA" id="ARBA00022832"/>
    </source>
</evidence>
<dbReference type="GO" id="GO:2001295">
    <property type="term" value="P:malonyl-CoA biosynthetic process"/>
    <property type="evidence" value="ECO:0007669"/>
    <property type="project" value="UniProtKB-UniRule"/>
</dbReference>
<dbReference type="Gene3D" id="3.90.226.10">
    <property type="entry name" value="2-enoyl-CoA Hydratase, Chain A, domain 1"/>
    <property type="match status" value="1"/>
</dbReference>
<dbReference type="HAMAP" id="MF_00823">
    <property type="entry name" value="AcetylCoA_CT_alpha"/>
    <property type="match status" value="1"/>
</dbReference>
<dbReference type="PRINTS" id="PR01069">
    <property type="entry name" value="ACCCTRFRASEA"/>
</dbReference>
<organism evidence="12 13">
    <name type="scientific">Candidatus Cytomitobacter indipagum</name>
    <dbReference type="NCBI Taxonomy" id="2601575"/>
    <lineage>
        <taxon>Bacteria</taxon>
        <taxon>Pseudomonadati</taxon>
        <taxon>Pseudomonadota</taxon>
        <taxon>Alphaproteobacteria</taxon>
        <taxon>Holosporales</taxon>
        <taxon>Holosporaceae</taxon>
        <taxon>Candidatus Cytomitobacter</taxon>
    </lineage>
</organism>
<keyword evidence="13" id="KW-1185">Reference proteome</keyword>
<evidence type="ECO:0000313" key="12">
    <source>
        <dbReference type="EMBL" id="QEK38301.1"/>
    </source>
</evidence>
<dbReference type="Pfam" id="PF03255">
    <property type="entry name" value="ACCA"/>
    <property type="match status" value="1"/>
</dbReference>
<keyword evidence="5 10" id="KW-0276">Fatty acid metabolism</keyword>
<dbReference type="GO" id="GO:0009317">
    <property type="term" value="C:acetyl-CoA carboxylase complex"/>
    <property type="evidence" value="ECO:0007669"/>
    <property type="project" value="InterPro"/>
</dbReference>
<comment type="subcellular location">
    <subcellularLocation>
        <location evidence="10">Cytoplasm</location>
    </subcellularLocation>
</comment>
<evidence type="ECO:0000256" key="10">
    <source>
        <dbReference type="HAMAP-Rule" id="MF_00823"/>
    </source>
</evidence>
<dbReference type="PANTHER" id="PTHR42853">
    <property type="entry name" value="ACETYL-COENZYME A CARBOXYLASE CARBOXYL TRANSFERASE SUBUNIT ALPHA"/>
    <property type="match status" value="1"/>
</dbReference>
<keyword evidence="3 10" id="KW-0808">Transferase</keyword>
<keyword evidence="10" id="KW-0963">Cytoplasm</keyword>
<dbReference type="PANTHER" id="PTHR42853:SF3">
    <property type="entry name" value="ACETYL-COENZYME A CARBOXYLASE CARBOXYL TRANSFERASE SUBUNIT ALPHA, CHLOROPLASTIC"/>
    <property type="match status" value="1"/>
</dbReference>
<keyword evidence="2 10" id="KW-0444">Lipid biosynthesis</keyword>
<dbReference type="Proteomes" id="UP000325155">
    <property type="component" value="Chromosome"/>
</dbReference>
<feature type="domain" description="CoA carboxyltransferase C-terminal" evidence="11">
    <location>
        <begin position="30"/>
        <end position="277"/>
    </location>
</feature>
<keyword evidence="12" id="KW-0436">Ligase</keyword>
<dbReference type="EMBL" id="CP043315">
    <property type="protein sequence ID" value="QEK38301.1"/>
    <property type="molecule type" value="Genomic_DNA"/>
</dbReference>
<evidence type="ECO:0000256" key="4">
    <source>
        <dbReference type="ARBA" id="ARBA00022741"/>
    </source>
</evidence>
<dbReference type="GO" id="GO:0016743">
    <property type="term" value="F:carboxyl- or carbamoyltransferase activity"/>
    <property type="evidence" value="ECO:0007669"/>
    <property type="project" value="UniProtKB-UniRule"/>
</dbReference>